<evidence type="ECO:0000313" key="1">
    <source>
        <dbReference type="EMBL" id="SMD05952.1"/>
    </source>
</evidence>
<gene>
    <name evidence="1" type="ORF">SAMN06297251_12279</name>
</gene>
<organism evidence="1 2">
    <name type="scientific">Fulvimarina manganoxydans</name>
    <dbReference type="NCBI Taxonomy" id="937218"/>
    <lineage>
        <taxon>Bacteria</taxon>
        <taxon>Pseudomonadati</taxon>
        <taxon>Pseudomonadota</taxon>
        <taxon>Alphaproteobacteria</taxon>
        <taxon>Hyphomicrobiales</taxon>
        <taxon>Aurantimonadaceae</taxon>
        <taxon>Fulvimarina</taxon>
    </lineage>
</organism>
<dbReference type="AlphaFoldDB" id="A0A1W2E952"/>
<evidence type="ECO:0008006" key="3">
    <source>
        <dbReference type="Google" id="ProtNLM"/>
    </source>
</evidence>
<dbReference type="Proteomes" id="UP000192656">
    <property type="component" value="Unassembled WGS sequence"/>
</dbReference>
<dbReference type="RefSeq" id="WP_084412046.1">
    <property type="nucleotide sequence ID" value="NZ_FWXR01000022.1"/>
</dbReference>
<dbReference type="Pfam" id="PF06169">
    <property type="entry name" value="DUF982"/>
    <property type="match status" value="1"/>
</dbReference>
<name>A0A1W2E952_9HYPH</name>
<dbReference type="EMBL" id="FWXR01000022">
    <property type="protein sequence ID" value="SMD05952.1"/>
    <property type="molecule type" value="Genomic_DNA"/>
</dbReference>
<dbReference type="Gene3D" id="6.10.250.730">
    <property type="match status" value="1"/>
</dbReference>
<accession>A0A1W2E952</accession>
<dbReference type="InterPro" id="IPR010385">
    <property type="entry name" value="DUF982"/>
</dbReference>
<proteinExistence type="predicted"/>
<dbReference type="STRING" id="937218.SAMN06297251_12279"/>
<sequence length="100" mass="10972">MNAVDFASPLFVRTSRSLVQEIASTADAIDFLLGWTETRHDILAETVLRACYDVQLGRKPVSVVEKGFSQFARRAGILEDSIKVMPWIAAGRQNGGHVPA</sequence>
<dbReference type="OrthoDB" id="8388069at2"/>
<evidence type="ECO:0000313" key="2">
    <source>
        <dbReference type="Proteomes" id="UP000192656"/>
    </source>
</evidence>
<protein>
    <recommendedName>
        <fullName evidence="3">DUF982 domain-containing protein</fullName>
    </recommendedName>
</protein>
<keyword evidence="2" id="KW-1185">Reference proteome</keyword>
<reference evidence="1 2" key="1">
    <citation type="submission" date="2017-04" db="EMBL/GenBank/DDBJ databases">
        <authorList>
            <person name="Afonso C.L."/>
            <person name="Miller P.J."/>
            <person name="Scott M.A."/>
            <person name="Spackman E."/>
            <person name="Goraichik I."/>
            <person name="Dimitrov K.M."/>
            <person name="Suarez D.L."/>
            <person name="Swayne D.E."/>
        </authorList>
    </citation>
    <scope>NUCLEOTIDE SEQUENCE [LARGE SCALE GENOMIC DNA]</scope>
    <source>
        <strain evidence="1 2">CGMCC 1.10972</strain>
    </source>
</reference>